<evidence type="ECO:0000313" key="2">
    <source>
        <dbReference type="Proteomes" id="UP001317259"/>
    </source>
</evidence>
<proteinExistence type="predicted"/>
<evidence type="ECO:0000313" key="1">
    <source>
        <dbReference type="EMBL" id="MCK2221232.1"/>
    </source>
</evidence>
<gene>
    <name evidence="1" type="ORF">MF672_046640</name>
</gene>
<keyword evidence="2" id="KW-1185">Reference proteome</keyword>
<dbReference type="EMBL" id="JAKRKC020000003">
    <property type="protein sequence ID" value="MCK2221232.1"/>
    <property type="molecule type" value="Genomic_DNA"/>
</dbReference>
<dbReference type="Proteomes" id="UP001317259">
    <property type="component" value="Unassembled WGS sequence"/>
</dbReference>
<protein>
    <submittedName>
        <fullName evidence="1">Uncharacterized protein</fullName>
    </submittedName>
</protein>
<organism evidence="1 2">
    <name type="scientific">Actinomadura luzonensis</name>
    <dbReference type="NCBI Taxonomy" id="2805427"/>
    <lineage>
        <taxon>Bacteria</taxon>
        <taxon>Bacillati</taxon>
        <taxon>Actinomycetota</taxon>
        <taxon>Actinomycetes</taxon>
        <taxon>Streptosporangiales</taxon>
        <taxon>Thermomonosporaceae</taxon>
        <taxon>Actinomadura</taxon>
    </lineage>
</organism>
<dbReference type="RefSeq" id="WP_242375592.1">
    <property type="nucleotide sequence ID" value="NZ_JAKRKC020000003.1"/>
</dbReference>
<name>A0ABT0G9H0_9ACTN</name>
<comment type="caution">
    <text evidence="1">The sequence shown here is derived from an EMBL/GenBank/DDBJ whole genome shotgun (WGS) entry which is preliminary data.</text>
</comment>
<reference evidence="1 2" key="1">
    <citation type="submission" date="2022-04" db="EMBL/GenBank/DDBJ databases">
        <title>Genome draft of Actinomadura sp. ATCC 31491.</title>
        <authorList>
            <person name="Shi X."/>
            <person name="Du Y."/>
        </authorList>
    </citation>
    <scope>NUCLEOTIDE SEQUENCE [LARGE SCALE GENOMIC DNA]</scope>
    <source>
        <strain evidence="1 2">ATCC 31491</strain>
    </source>
</reference>
<accession>A0ABT0G9H0</accession>
<sequence>MAMPGKGSRLITVDGAVYRWRVRPKPTRRDGRAWRALTFAVEAASGAGRPLLVSLPCARPDNGLEARTIVVRPALVASCVRRALGQGWDPAGTSSGAFRLTLTEDELTELLGEPPRYLVPFLWGMIPEGGGIADLPRCVQIRPA</sequence>